<evidence type="ECO:0000313" key="1">
    <source>
        <dbReference type="EMBL" id="KDR21305.1"/>
    </source>
</evidence>
<sequence length="47" mass="5525">MGRKQRQPHYILSWHKVAGTYEAIKDSQLRVICILLSIPNRSRKSNM</sequence>
<keyword evidence="2" id="KW-1185">Reference proteome</keyword>
<evidence type="ECO:0000313" key="2">
    <source>
        <dbReference type="Proteomes" id="UP000027135"/>
    </source>
</evidence>
<gene>
    <name evidence="1" type="ORF">L798_04239</name>
</gene>
<dbReference type="Proteomes" id="UP000027135">
    <property type="component" value="Unassembled WGS sequence"/>
</dbReference>
<accession>A0A067RL24</accession>
<name>A0A067RL24_ZOONE</name>
<dbReference type="AlphaFoldDB" id="A0A067RL24"/>
<reference evidence="1 2" key="1">
    <citation type="journal article" date="2014" name="Nat. Commun.">
        <title>Molecular traces of alternative social organization in a termite genome.</title>
        <authorList>
            <person name="Terrapon N."/>
            <person name="Li C."/>
            <person name="Robertson H.M."/>
            <person name="Ji L."/>
            <person name="Meng X."/>
            <person name="Booth W."/>
            <person name="Chen Z."/>
            <person name="Childers C.P."/>
            <person name="Glastad K.M."/>
            <person name="Gokhale K."/>
            <person name="Gowin J."/>
            <person name="Gronenberg W."/>
            <person name="Hermansen R.A."/>
            <person name="Hu H."/>
            <person name="Hunt B.G."/>
            <person name="Huylmans A.K."/>
            <person name="Khalil S.M."/>
            <person name="Mitchell R.D."/>
            <person name="Munoz-Torres M.C."/>
            <person name="Mustard J.A."/>
            <person name="Pan H."/>
            <person name="Reese J.T."/>
            <person name="Scharf M.E."/>
            <person name="Sun F."/>
            <person name="Vogel H."/>
            <person name="Xiao J."/>
            <person name="Yang W."/>
            <person name="Yang Z."/>
            <person name="Yang Z."/>
            <person name="Zhou J."/>
            <person name="Zhu J."/>
            <person name="Brent C.S."/>
            <person name="Elsik C.G."/>
            <person name="Goodisman M.A."/>
            <person name="Liberles D.A."/>
            <person name="Roe R.M."/>
            <person name="Vargo E.L."/>
            <person name="Vilcinskas A."/>
            <person name="Wang J."/>
            <person name="Bornberg-Bauer E."/>
            <person name="Korb J."/>
            <person name="Zhang G."/>
            <person name="Liebig J."/>
        </authorList>
    </citation>
    <scope>NUCLEOTIDE SEQUENCE [LARGE SCALE GENOMIC DNA]</scope>
    <source>
        <tissue evidence="1">Whole organism</tissue>
    </source>
</reference>
<organism evidence="1 2">
    <name type="scientific">Zootermopsis nevadensis</name>
    <name type="common">Dampwood termite</name>
    <dbReference type="NCBI Taxonomy" id="136037"/>
    <lineage>
        <taxon>Eukaryota</taxon>
        <taxon>Metazoa</taxon>
        <taxon>Ecdysozoa</taxon>
        <taxon>Arthropoda</taxon>
        <taxon>Hexapoda</taxon>
        <taxon>Insecta</taxon>
        <taxon>Pterygota</taxon>
        <taxon>Neoptera</taxon>
        <taxon>Polyneoptera</taxon>
        <taxon>Dictyoptera</taxon>
        <taxon>Blattodea</taxon>
        <taxon>Blattoidea</taxon>
        <taxon>Termitoidae</taxon>
        <taxon>Termopsidae</taxon>
        <taxon>Zootermopsis</taxon>
    </lineage>
</organism>
<protein>
    <submittedName>
        <fullName evidence="1">Uncharacterized protein</fullName>
    </submittedName>
</protein>
<proteinExistence type="predicted"/>
<dbReference type="InParanoid" id="A0A067RL24"/>
<dbReference type="EMBL" id="KK852562">
    <property type="protein sequence ID" value="KDR21305.1"/>
    <property type="molecule type" value="Genomic_DNA"/>
</dbReference>